<comment type="subcellular location">
    <subcellularLocation>
        <location evidence="1 8 9">Nucleus</location>
    </subcellularLocation>
</comment>
<dbReference type="InterPro" id="IPR009057">
    <property type="entry name" value="Homeodomain-like_sf"/>
</dbReference>
<dbReference type="FunFam" id="1.10.10.60:FF:000241">
    <property type="entry name" value="homeobox-leucine zipper protein ATHB-40"/>
    <property type="match status" value="1"/>
</dbReference>
<sequence length="222" mass="25603">MNHQITEEHQAVQISQLYTGLYIQMAPQQGNSGESKPRRRRKKNRGSSESEAAAAAAKKRKLTAQQVHLLETNFGSEHKLESERKDRLASELGLDPRQVAVWFQNRRARWKNKKLEEEYSHLKKLHESVVVEKCRLETEILNLKEQLSEAEKEKERLMRADGPLSSSPSPSMSMEAVDPTSYSCLGEFGSYELEDVFYYMPEAESDNTCIYGMEMEWPNPYI</sequence>
<dbReference type="AlphaFoldDB" id="A0A6J1C5L6"/>
<proteinExistence type="inferred from homology"/>
<evidence type="ECO:0000256" key="9">
    <source>
        <dbReference type="RuleBase" id="RU000682"/>
    </source>
</evidence>
<feature type="region of interest" description="Disordered" evidence="12">
    <location>
        <begin position="27"/>
        <end position="60"/>
    </location>
</feature>
<dbReference type="PANTHER" id="PTHR24326">
    <property type="entry name" value="HOMEOBOX-LEUCINE ZIPPER PROTEIN"/>
    <property type="match status" value="1"/>
</dbReference>
<keyword evidence="4 8" id="KW-0371">Homeobox</keyword>
<keyword evidence="6 8" id="KW-0539">Nucleus</keyword>
<evidence type="ECO:0000256" key="1">
    <source>
        <dbReference type="ARBA" id="ARBA00004123"/>
    </source>
</evidence>
<keyword evidence="11" id="KW-0175">Coiled coil</keyword>
<evidence type="ECO:0000256" key="2">
    <source>
        <dbReference type="ARBA" id="ARBA00023015"/>
    </source>
</evidence>
<dbReference type="GO" id="GO:0009733">
    <property type="term" value="P:response to auxin"/>
    <property type="evidence" value="ECO:0007669"/>
    <property type="project" value="UniProtKB-ARBA"/>
</dbReference>
<evidence type="ECO:0000313" key="15">
    <source>
        <dbReference type="RefSeq" id="XP_022136477.1"/>
    </source>
</evidence>
<dbReference type="PRINTS" id="PR00031">
    <property type="entry name" value="HTHREPRESSR"/>
</dbReference>
<evidence type="ECO:0000256" key="4">
    <source>
        <dbReference type="ARBA" id="ARBA00023155"/>
    </source>
</evidence>
<accession>A0A6J1C5L6</accession>
<evidence type="ECO:0000313" key="14">
    <source>
        <dbReference type="Proteomes" id="UP000504603"/>
    </source>
</evidence>
<feature type="compositionally biased region" description="Low complexity" evidence="12">
    <location>
        <begin position="47"/>
        <end position="56"/>
    </location>
</feature>
<dbReference type="InterPro" id="IPR001356">
    <property type="entry name" value="HD"/>
</dbReference>
<protein>
    <recommendedName>
        <fullName evidence="10">Homeobox-leucine zipper protein</fullName>
    </recommendedName>
    <alternativeName>
        <fullName evidence="10">HD-ZIP protein</fullName>
    </alternativeName>
    <alternativeName>
        <fullName evidence="10">Homeodomain transcription factor</fullName>
    </alternativeName>
</protein>
<comment type="function">
    <text evidence="10">Transcription factor.</text>
</comment>
<gene>
    <name evidence="15" type="primary">LOC111008181</name>
</gene>
<feature type="domain" description="Homeobox" evidence="13">
    <location>
        <begin position="53"/>
        <end position="113"/>
    </location>
</feature>
<dbReference type="PROSITE" id="PS00027">
    <property type="entry name" value="HOMEOBOX_1"/>
    <property type="match status" value="1"/>
</dbReference>
<comment type="similarity">
    <text evidence="7 10">Belongs to the HD-ZIP homeobox family. Class I subfamily.</text>
</comment>
<feature type="coiled-coil region" evidence="11">
    <location>
        <begin position="105"/>
        <end position="160"/>
    </location>
</feature>
<dbReference type="GeneID" id="111008181"/>
<dbReference type="RefSeq" id="XP_022136477.1">
    <property type="nucleotide sequence ID" value="XM_022280785.1"/>
</dbReference>
<dbReference type="GO" id="GO:0045893">
    <property type="term" value="P:positive regulation of DNA-templated transcription"/>
    <property type="evidence" value="ECO:0007669"/>
    <property type="project" value="TreeGrafter"/>
</dbReference>
<evidence type="ECO:0000256" key="12">
    <source>
        <dbReference type="SAM" id="MobiDB-lite"/>
    </source>
</evidence>
<evidence type="ECO:0000256" key="11">
    <source>
        <dbReference type="SAM" id="Coils"/>
    </source>
</evidence>
<dbReference type="InterPro" id="IPR000047">
    <property type="entry name" value="HTH_motif"/>
</dbReference>
<feature type="DNA-binding region" description="Homeobox" evidence="8">
    <location>
        <begin position="55"/>
        <end position="114"/>
    </location>
</feature>
<keyword evidence="14" id="KW-1185">Reference proteome</keyword>
<name>A0A6J1C5L6_MOMCH</name>
<evidence type="ECO:0000259" key="13">
    <source>
        <dbReference type="PROSITE" id="PS50071"/>
    </source>
</evidence>
<keyword evidence="2 10" id="KW-0805">Transcription regulation</keyword>
<dbReference type="KEGG" id="mcha:111008181"/>
<dbReference type="PROSITE" id="PS50071">
    <property type="entry name" value="HOMEOBOX_2"/>
    <property type="match status" value="1"/>
</dbReference>
<evidence type="ECO:0000256" key="10">
    <source>
        <dbReference type="RuleBase" id="RU369038"/>
    </source>
</evidence>
<organism evidence="14 15">
    <name type="scientific">Momordica charantia</name>
    <name type="common">Bitter gourd</name>
    <name type="synonym">Balsam pear</name>
    <dbReference type="NCBI Taxonomy" id="3673"/>
    <lineage>
        <taxon>Eukaryota</taxon>
        <taxon>Viridiplantae</taxon>
        <taxon>Streptophyta</taxon>
        <taxon>Embryophyta</taxon>
        <taxon>Tracheophyta</taxon>
        <taxon>Spermatophyta</taxon>
        <taxon>Magnoliopsida</taxon>
        <taxon>eudicotyledons</taxon>
        <taxon>Gunneridae</taxon>
        <taxon>Pentapetalae</taxon>
        <taxon>rosids</taxon>
        <taxon>fabids</taxon>
        <taxon>Cucurbitales</taxon>
        <taxon>Cucurbitaceae</taxon>
        <taxon>Momordiceae</taxon>
        <taxon>Momordica</taxon>
    </lineage>
</organism>
<dbReference type="PANTHER" id="PTHR24326:SF527">
    <property type="entry name" value="HOMEOBOX-LEUCINE ZIPPER PROTEIN ATHB-40"/>
    <property type="match status" value="1"/>
</dbReference>
<evidence type="ECO:0000256" key="3">
    <source>
        <dbReference type="ARBA" id="ARBA00023125"/>
    </source>
</evidence>
<reference evidence="15" key="1">
    <citation type="submission" date="2025-08" db="UniProtKB">
        <authorList>
            <consortium name="RefSeq"/>
        </authorList>
    </citation>
    <scope>IDENTIFICATION</scope>
    <source>
        <strain evidence="15">OHB3-1</strain>
    </source>
</reference>
<dbReference type="SMART" id="SM00389">
    <property type="entry name" value="HOX"/>
    <property type="match status" value="1"/>
</dbReference>
<dbReference type="SUPFAM" id="SSF46689">
    <property type="entry name" value="Homeodomain-like"/>
    <property type="match status" value="1"/>
</dbReference>
<dbReference type="CDD" id="cd00086">
    <property type="entry name" value="homeodomain"/>
    <property type="match status" value="1"/>
</dbReference>
<evidence type="ECO:0000256" key="5">
    <source>
        <dbReference type="ARBA" id="ARBA00023163"/>
    </source>
</evidence>
<keyword evidence="3 8" id="KW-0238">DNA-binding</keyword>
<evidence type="ECO:0000256" key="8">
    <source>
        <dbReference type="PROSITE-ProRule" id="PRU00108"/>
    </source>
</evidence>
<dbReference type="Proteomes" id="UP000504603">
    <property type="component" value="Unplaced"/>
</dbReference>
<dbReference type="Pfam" id="PF00046">
    <property type="entry name" value="Homeodomain"/>
    <property type="match status" value="1"/>
</dbReference>
<dbReference type="GO" id="GO:0043565">
    <property type="term" value="F:sequence-specific DNA binding"/>
    <property type="evidence" value="ECO:0007669"/>
    <property type="project" value="TreeGrafter"/>
</dbReference>
<dbReference type="InterPro" id="IPR045224">
    <property type="entry name" value="HDZip_class_I_plant"/>
</dbReference>
<dbReference type="OrthoDB" id="6159439at2759"/>
<dbReference type="Gene3D" id="1.10.10.60">
    <property type="entry name" value="Homeodomain-like"/>
    <property type="match status" value="1"/>
</dbReference>
<evidence type="ECO:0000256" key="6">
    <source>
        <dbReference type="ARBA" id="ARBA00023242"/>
    </source>
</evidence>
<evidence type="ECO:0000256" key="7">
    <source>
        <dbReference type="ARBA" id="ARBA00025748"/>
    </source>
</evidence>
<dbReference type="GO" id="GO:0005634">
    <property type="term" value="C:nucleus"/>
    <property type="evidence" value="ECO:0007669"/>
    <property type="project" value="UniProtKB-SubCell"/>
</dbReference>
<dbReference type="InterPro" id="IPR017970">
    <property type="entry name" value="Homeobox_CS"/>
</dbReference>
<keyword evidence="5 10" id="KW-0804">Transcription</keyword>
<dbReference type="GO" id="GO:0000981">
    <property type="term" value="F:DNA-binding transcription factor activity, RNA polymerase II-specific"/>
    <property type="evidence" value="ECO:0007669"/>
    <property type="project" value="UniProtKB-UniRule"/>
</dbReference>